<sequence length="264" mass="28761">MNVDSIIINGGRFVAGLPTAPFNGSIDIIMKNSGPVTIQWPQGVPIIQQKMITVLGGLDLHGTPRGISWTRLALTASSGQNMIVLRQSVNWTIGDEIIITTTDKSMNHTERHRIVNILNGNTIYTAAPLLYTHRVIMNTFANGKIIDIASAVGLLTHNVRVISQNSPSNVAGFRIYVAAYQTNMFHIYSGLYVSACYKGYVRISNTQFIGFGQFDDSYNTEQRAGIYFTGLGNYDPNRATYIDSSSFDGGNNAAISMLGTNGVP</sequence>
<dbReference type="Pfam" id="PF10162">
    <property type="entry name" value="G8"/>
    <property type="match status" value="1"/>
</dbReference>
<proteinExistence type="predicted"/>
<protein>
    <recommendedName>
        <fullName evidence="2">G8 domain-containing protein</fullName>
    </recommendedName>
</protein>
<feature type="non-terminal residue" evidence="3">
    <location>
        <position position="1"/>
    </location>
</feature>
<evidence type="ECO:0000313" key="4">
    <source>
        <dbReference type="Proteomes" id="UP000676336"/>
    </source>
</evidence>
<keyword evidence="1" id="KW-0732">Signal</keyword>
<evidence type="ECO:0000259" key="2">
    <source>
        <dbReference type="PROSITE" id="PS51484"/>
    </source>
</evidence>
<dbReference type="AlphaFoldDB" id="A0A8S3IF12"/>
<evidence type="ECO:0000313" key="3">
    <source>
        <dbReference type="EMBL" id="CAF5197485.1"/>
    </source>
</evidence>
<dbReference type="EMBL" id="CAJOBI010330367">
    <property type="protein sequence ID" value="CAF5197485.1"/>
    <property type="molecule type" value="Genomic_DNA"/>
</dbReference>
<organism evidence="3 4">
    <name type="scientific">Rotaria magnacalcarata</name>
    <dbReference type="NCBI Taxonomy" id="392030"/>
    <lineage>
        <taxon>Eukaryota</taxon>
        <taxon>Metazoa</taxon>
        <taxon>Spiralia</taxon>
        <taxon>Gnathifera</taxon>
        <taxon>Rotifera</taxon>
        <taxon>Eurotatoria</taxon>
        <taxon>Bdelloidea</taxon>
        <taxon>Philodinida</taxon>
        <taxon>Philodinidae</taxon>
        <taxon>Rotaria</taxon>
    </lineage>
</organism>
<reference evidence="3" key="1">
    <citation type="submission" date="2021-02" db="EMBL/GenBank/DDBJ databases">
        <authorList>
            <person name="Nowell W R."/>
        </authorList>
    </citation>
    <scope>NUCLEOTIDE SEQUENCE</scope>
</reference>
<dbReference type="PANTHER" id="PTHR46769:SF2">
    <property type="entry name" value="FIBROCYSTIN-L ISOFORM 2 PRECURSOR-RELATED"/>
    <property type="match status" value="1"/>
</dbReference>
<dbReference type="InterPro" id="IPR052387">
    <property type="entry name" value="Fibrocystin"/>
</dbReference>
<evidence type="ECO:0000256" key="1">
    <source>
        <dbReference type="ARBA" id="ARBA00022729"/>
    </source>
</evidence>
<name>A0A8S3IF12_9BILA</name>
<gene>
    <name evidence="3" type="ORF">SMN809_LOCUS74530</name>
</gene>
<comment type="caution">
    <text evidence="3">The sequence shown here is derived from an EMBL/GenBank/DDBJ whole genome shotgun (WGS) entry which is preliminary data.</text>
</comment>
<dbReference type="InterPro" id="IPR019316">
    <property type="entry name" value="G8_domain"/>
</dbReference>
<dbReference type="Proteomes" id="UP000676336">
    <property type="component" value="Unassembled WGS sequence"/>
</dbReference>
<feature type="domain" description="G8" evidence="2">
    <location>
        <begin position="1"/>
        <end position="74"/>
    </location>
</feature>
<dbReference type="PANTHER" id="PTHR46769">
    <property type="entry name" value="POLYCYSTIC KIDNEY AND HEPATIC DISEASE 1 (AUTOSOMAL RECESSIVE)-LIKE 1"/>
    <property type="match status" value="1"/>
</dbReference>
<accession>A0A8S3IF12</accession>
<dbReference type="PROSITE" id="PS51484">
    <property type="entry name" value="G8"/>
    <property type="match status" value="1"/>
</dbReference>